<gene>
    <name evidence="1" type="ORF">C8D82_11527</name>
</gene>
<reference evidence="1 2" key="1">
    <citation type="submission" date="2018-04" db="EMBL/GenBank/DDBJ databases">
        <title>Genomic Encyclopedia of Type Strains, Phase IV (KMG-IV): sequencing the most valuable type-strain genomes for metagenomic binning, comparative biology and taxonomic classification.</title>
        <authorList>
            <person name="Goeker M."/>
        </authorList>
    </citation>
    <scope>NUCLEOTIDE SEQUENCE [LARGE SCALE GENOMIC DNA]</scope>
    <source>
        <strain evidence="1 2">DSM 14823</strain>
    </source>
</reference>
<sequence length="63" mass="6912">MNLREFFKKLRSPLGTSLLFLAAIVTLAFSAVPFLIREDAGTLQVVRSESGEASFNIPGKLSR</sequence>
<protein>
    <submittedName>
        <fullName evidence="1">Uncharacterized protein</fullName>
    </submittedName>
</protein>
<name>A0A2U1AX17_9BACT</name>
<accession>A0A2U1AX17</accession>
<evidence type="ECO:0000313" key="2">
    <source>
        <dbReference type="Proteomes" id="UP000245959"/>
    </source>
</evidence>
<keyword evidence="2" id="KW-1185">Reference proteome</keyword>
<dbReference type="Proteomes" id="UP000245959">
    <property type="component" value="Unassembled WGS sequence"/>
</dbReference>
<comment type="caution">
    <text evidence="1">The sequence shown here is derived from an EMBL/GenBank/DDBJ whole genome shotgun (WGS) entry which is preliminary data.</text>
</comment>
<dbReference type="RefSeq" id="WP_116884184.1">
    <property type="nucleotide sequence ID" value="NZ_CABMMC010000002.1"/>
</dbReference>
<organism evidence="1 2">
    <name type="scientific">Victivallis vadensis</name>
    <dbReference type="NCBI Taxonomy" id="172901"/>
    <lineage>
        <taxon>Bacteria</taxon>
        <taxon>Pseudomonadati</taxon>
        <taxon>Lentisphaerota</taxon>
        <taxon>Lentisphaeria</taxon>
        <taxon>Victivallales</taxon>
        <taxon>Victivallaceae</taxon>
        <taxon>Victivallis</taxon>
    </lineage>
</organism>
<dbReference type="AlphaFoldDB" id="A0A2U1AX17"/>
<evidence type="ECO:0000313" key="1">
    <source>
        <dbReference type="EMBL" id="PVY40976.1"/>
    </source>
</evidence>
<dbReference type="EMBL" id="QEKH01000015">
    <property type="protein sequence ID" value="PVY40976.1"/>
    <property type="molecule type" value="Genomic_DNA"/>
</dbReference>
<proteinExistence type="predicted"/>
<dbReference type="GeneID" id="78295486"/>